<comment type="caution">
    <text evidence="2">The sequence shown here is derived from an EMBL/GenBank/DDBJ whole genome shotgun (WGS) entry which is preliminary data.</text>
</comment>
<evidence type="ECO:0000256" key="1">
    <source>
        <dbReference type="SAM" id="Coils"/>
    </source>
</evidence>
<keyword evidence="1" id="KW-0175">Coiled coil</keyword>
<accession>A0ABD2N190</accession>
<gene>
    <name evidence="2" type="ORF">HHI36_013895</name>
</gene>
<evidence type="ECO:0000313" key="2">
    <source>
        <dbReference type="EMBL" id="KAL3272414.1"/>
    </source>
</evidence>
<feature type="coiled-coil region" evidence="1">
    <location>
        <begin position="13"/>
        <end position="47"/>
    </location>
</feature>
<organism evidence="2 3">
    <name type="scientific">Cryptolaemus montrouzieri</name>
    <dbReference type="NCBI Taxonomy" id="559131"/>
    <lineage>
        <taxon>Eukaryota</taxon>
        <taxon>Metazoa</taxon>
        <taxon>Ecdysozoa</taxon>
        <taxon>Arthropoda</taxon>
        <taxon>Hexapoda</taxon>
        <taxon>Insecta</taxon>
        <taxon>Pterygota</taxon>
        <taxon>Neoptera</taxon>
        <taxon>Endopterygota</taxon>
        <taxon>Coleoptera</taxon>
        <taxon>Polyphaga</taxon>
        <taxon>Cucujiformia</taxon>
        <taxon>Coccinelloidea</taxon>
        <taxon>Coccinellidae</taxon>
        <taxon>Scymninae</taxon>
        <taxon>Scymnini</taxon>
        <taxon>Cryptolaemus</taxon>
    </lineage>
</organism>
<keyword evidence="3" id="KW-1185">Reference proteome</keyword>
<proteinExistence type="predicted"/>
<evidence type="ECO:0000313" key="3">
    <source>
        <dbReference type="Proteomes" id="UP001516400"/>
    </source>
</evidence>
<dbReference type="EMBL" id="JABFTP020000062">
    <property type="protein sequence ID" value="KAL3272414.1"/>
    <property type="molecule type" value="Genomic_DNA"/>
</dbReference>
<dbReference type="AlphaFoldDB" id="A0ABD2N190"/>
<name>A0ABD2N190_9CUCU</name>
<protein>
    <submittedName>
        <fullName evidence="2">Uncharacterized protein</fullName>
    </submittedName>
</protein>
<reference evidence="2 3" key="1">
    <citation type="journal article" date="2021" name="BMC Biol.">
        <title>Horizontally acquired antibacterial genes associated with adaptive radiation of ladybird beetles.</title>
        <authorList>
            <person name="Li H.S."/>
            <person name="Tang X.F."/>
            <person name="Huang Y.H."/>
            <person name="Xu Z.Y."/>
            <person name="Chen M.L."/>
            <person name="Du X.Y."/>
            <person name="Qiu B.Y."/>
            <person name="Chen P.T."/>
            <person name="Zhang W."/>
            <person name="Slipinski A."/>
            <person name="Escalona H.E."/>
            <person name="Waterhouse R.M."/>
            <person name="Zwick A."/>
            <person name="Pang H."/>
        </authorList>
    </citation>
    <scope>NUCLEOTIDE SEQUENCE [LARGE SCALE GENOMIC DNA]</scope>
    <source>
        <strain evidence="2">SYSU2018</strain>
    </source>
</reference>
<sequence length="102" mass="12194">MKCFSDSFPLKKKKEVRKVKIAENADLEQLKNRVEAAKTIHRVNKDEISRDIYRRLRKQYKNAIDEIPRTHLEKIKSSANPQMTTWRVINANIKEPKWRVSF</sequence>
<dbReference type="Proteomes" id="UP001516400">
    <property type="component" value="Unassembled WGS sequence"/>
</dbReference>